<feature type="transmembrane region" description="Helical" evidence="1">
    <location>
        <begin position="41"/>
        <end position="63"/>
    </location>
</feature>
<dbReference type="AlphaFoldDB" id="A0A4R0NGC0"/>
<reference evidence="2 3" key="1">
    <citation type="submission" date="2019-02" db="EMBL/GenBank/DDBJ databases">
        <title>Pedobacter sp. RP-3-8 sp. nov., isolated from Arctic soil.</title>
        <authorList>
            <person name="Dahal R.H."/>
        </authorList>
    </citation>
    <scope>NUCLEOTIDE SEQUENCE [LARGE SCALE GENOMIC DNA]</scope>
    <source>
        <strain evidence="2 3">RP-3-8</strain>
    </source>
</reference>
<dbReference type="EMBL" id="SJSM01000002">
    <property type="protein sequence ID" value="TCC98787.1"/>
    <property type="molecule type" value="Genomic_DNA"/>
</dbReference>
<evidence type="ECO:0000313" key="2">
    <source>
        <dbReference type="EMBL" id="TCC98787.1"/>
    </source>
</evidence>
<proteinExistence type="predicted"/>
<accession>A0A4R0NGC0</accession>
<gene>
    <name evidence="2" type="ORF">EZ444_05800</name>
</gene>
<keyword evidence="1" id="KW-0472">Membrane</keyword>
<comment type="caution">
    <text evidence="2">The sequence shown here is derived from an EMBL/GenBank/DDBJ whole genome shotgun (WGS) entry which is preliminary data.</text>
</comment>
<keyword evidence="1" id="KW-0812">Transmembrane</keyword>
<dbReference type="Pfam" id="PF13572">
    <property type="entry name" value="DUF4134"/>
    <property type="match status" value="1"/>
</dbReference>
<evidence type="ECO:0000256" key="1">
    <source>
        <dbReference type="SAM" id="Phobius"/>
    </source>
</evidence>
<evidence type="ECO:0000313" key="3">
    <source>
        <dbReference type="Proteomes" id="UP000291117"/>
    </source>
</evidence>
<name>A0A4R0NGC0_9SPHI</name>
<keyword evidence="1" id="KW-1133">Transmembrane helix</keyword>
<protein>
    <submittedName>
        <fullName evidence="2">DUF4134 domain-containing protein</fullName>
    </submittedName>
</protein>
<dbReference type="Proteomes" id="UP000291117">
    <property type="component" value="Unassembled WGS sequence"/>
</dbReference>
<dbReference type="RefSeq" id="WP_131607767.1">
    <property type="nucleotide sequence ID" value="NZ_SJSM01000002.1"/>
</dbReference>
<dbReference type="OrthoDB" id="1029065at2"/>
<organism evidence="2 3">
    <name type="scientific">Pedobacter hiemivivus</name>
    <dbReference type="NCBI Taxonomy" id="2530454"/>
    <lineage>
        <taxon>Bacteria</taxon>
        <taxon>Pseudomonadati</taxon>
        <taxon>Bacteroidota</taxon>
        <taxon>Sphingobacteriia</taxon>
        <taxon>Sphingobacteriales</taxon>
        <taxon>Sphingobacteriaceae</taxon>
        <taxon>Pedobacter</taxon>
    </lineage>
</organism>
<keyword evidence="3" id="KW-1185">Reference proteome</keyword>
<dbReference type="InterPro" id="IPR025408">
    <property type="entry name" value="DUF4134"/>
</dbReference>
<sequence>MPGRKFLLLLTLLVMGFYSVSGQPGIAEMQQVRQDLKNSFFSTWDACLVLAAILGIIGGLRIYHNLQMGRDRFTAEVTGWFFAAIFMVLIGPFLQKLMGI</sequence>
<feature type="transmembrane region" description="Helical" evidence="1">
    <location>
        <begin position="75"/>
        <end position="94"/>
    </location>
</feature>